<keyword evidence="8" id="KW-1185">Reference proteome</keyword>
<dbReference type="GO" id="GO:0017004">
    <property type="term" value="P:cytochrome complex assembly"/>
    <property type="evidence" value="ECO:0007669"/>
    <property type="project" value="UniProtKB-KW"/>
</dbReference>
<dbReference type="CDD" id="cd02966">
    <property type="entry name" value="TlpA_like_family"/>
    <property type="match status" value="1"/>
</dbReference>
<evidence type="ECO:0000256" key="1">
    <source>
        <dbReference type="ARBA" id="ARBA00004196"/>
    </source>
</evidence>
<evidence type="ECO:0000256" key="4">
    <source>
        <dbReference type="ARBA" id="ARBA00023284"/>
    </source>
</evidence>
<dbReference type="Gene3D" id="3.40.30.10">
    <property type="entry name" value="Glutaredoxin"/>
    <property type="match status" value="1"/>
</dbReference>
<dbReference type="SUPFAM" id="SSF52833">
    <property type="entry name" value="Thioredoxin-like"/>
    <property type="match status" value="1"/>
</dbReference>
<name>A0A0D7W317_9FLAO</name>
<proteinExistence type="predicted"/>
<dbReference type="OrthoDB" id="1096670at2"/>
<dbReference type="PATRIC" id="fig|1382798.3.peg.2645"/>
<dbReference type="AlphaFoldDB" id="A0A0D7W317"/>
<evidence type="ECO:0000256" key="5">
    <source>
        <dbReference type="SAM" id="SignalP"/>
    </source>
</evidence>
<dbReference type="EMBL" id="JTDV01000003">
    <property type="protein sequence ID" value="KJD33520.1"/>
    <property type="molecule type" value="Genomic_DNA"/>
</dbReference>
<dbReference type="GO" id="GO:0030313">
    <property type="term" value="C:cell envelope"/>
    <property type="evidence" value="ECO:0007669"/>
    <property type="project" value="UniProtKB-SubCell"/>
</dbReference>
<dbReference type="PANTHER" id="PTHR42852:SF6">
    <property type="entry name" value="THIOL:DISULFIDE INTERCHANGE PROTEIN DSBE"/>
    <property type="match status" value="1"/>
</dbReference>
<dbReference type="Pfam" id="PF13905">
    <property type="entry name" value="Thioredoxin_8"/>
    <property type="match status" value="1"/>
</dbReference>
<dbReference type="PROSITE" id="PS51352">
    <property type="entry name" value="THIOREDOXIN_2"/>
    <property type="match status" value="1"/>
</dbReference>
<organism evidence="7 8">
    <name type="scientific">Neotamlana nanhaiensis</name>
    <dbReference type="NCBI Taxonomy" id="1382798"/>
    <lineage>
        <taxon>Bacteria</taxon>
        <taxon>Pseudomonadati</taxon>
        <taxon>Bacteroidota</taxon>
        <taxon>Flavobacteriia</taxon>
        <taxon>Flavobacteriales</taxon>
        <taxon>Flavobacteriaceae</taxon>
        <taxon>Neotamlana</taxon>
    </lineage>
</organism>
<dbReference type="InterPro" id="IPR050553">
    <property type="entry name" value="Thioredoxin_ResA/DsbE_sf"/>
</dbReference>
<keyword evidence="2" id="KW-0201">Cytochrome c-type biogenesis</keyword>
<dbReference type="PANTHER" id="PTHR42852">
    <property type="entry name" value="THIOL:DISULFIDE INTERCHANGE PROTEIN DSBE"/>
    <property type="match status" value="1"/>
</dbReference>
<dbReference type="InterPro" id="IPR036249">
    <property type="entry name" value="Thioredoxin-like_sf"/>
</dbReference>
<accession>A0A0D7W317</accession>
<keyword evidence="5" id="KW-0732">Signal</keyword>
<dbReference type="InterPro" id="IPR012336">
    <property type="entry name" value="Thioredoxin-like_fold"/>
</dbReference>
<evidence type="ECO:0000313" key="8">
    <source>
        <dbReference type="Proteomes" id="UP000032361"/>
    </source>
</evidence>
<sequence>MIKTTTIKTTLLNMLFMAFTSQAFSQNKLPESISGEWYTESSSQNYKGVLIHQDFIEYGYSAFVFQEVNKVNDSTYSFSAKDNLERKLKGEITVINKDSIKLKRGDSPVATYVSRELPSNSEHSSWAEVPDTIKNTWYTTDGENNLEFDLTNNQFIFRGQSYNIENVIAFNSNSENEYRFVVKRNRDYRMFYFKKWGANYTNIGFNGAYGALYKVNKTYPNTRIKDLEGYMASIVPMELRGDWLHQRGSNLWSHSFYYNYAVVDKAIWKYKTVKQKGKRYVLILEKDGTEKIIYAKPNKGETVSFAFNKNKFEVFGKSKVDNPNFKLDTQETLIEGDVVNYGTATYSGIITNFSDSDQKTGSVAVDNVFTGNQDSYIIEIKEDGSFSVEFPSYHLQQIYVTLPGFYNTVFVEPGKTTWQFINSNDRTKGYFAGDLKQLNTDFASLNHLVFNNQLNNLTRNVKTFTPQGFKSEAFKIVDNQIAQVDSVSKHRFVSKQAQQLLRQDLTYRSYMLALGYDMYNNTPYQDSANIDKTFTKFITPEILNNKSAVLASSYSSFLNRLRFLRHVRKDISVTHPNFMELVDLLQTKNVSFSEDDEDLIKRDKKFREENAAVIKRRDDFNAANMNMIRSVGQKIGALYQKLNEEERKEIFNGSPFDLDKIEALSKTKKADVTFTHEEREYHEASKNLITKEEQAAFKAFYTEATNSQIQAFMDKYKSHIDNYVKNQLQTKMLNTIQENYGDTFSAKVLMAQEVLGNLSRTFVPFTEDELKETQQKIHDSLISNVIEIENDKLIAKIEANKNKEGFIANNTPKTEADKVFDAIISKYKGNVLYVDFWATWCGPCRNGIKRIAPLKEDFKDKEVAFIYITNPSSPETTYDNMIPDIKGEHYRVSQDQWNYLQSKFNITGIPHYLLIDKSGNVVKDNTSDLRSPEKVKVLLNSYLK</sequence>
<comment type="caution">
    <text evidence="7">The sequence shown here is derived from an EMBL/GenBank/DDBJ whole genome shotgun (WGS) entry which is preliminary data.</text>
</comment>
<evidence type="ECO:0000256" key="3">
    <source>
        <dbReference type="ARBA" id="ARBA00023157"/>
    </source>
</evidence>
<feature type="domain" description="Thioredoxin" evidence="6">
    <location>
        <begin position="797"/>
        <end position="944"/>
    </location>
</feature>
<evidence type="ECO:0000256" key="2">
    <source>
        <dbReference type="ARBA" id="ARBA00022748"/>
    </source>
</evidence>
<evidence type="ECO:0000259" key="6">
    <source>
        <dbReference type="PROSITE" id="PS51352"/>
    </source>
</evidence>
<feature type="chain" id="PRO_5002325640" description="Thioredoxin domain-containing protein" evidence="5">
    <location>
        <begin position="24"/>
        <end position="944"/>
    </location>
</feature>
<evidence type="ECO:0000313" key="7">
    <source>
        <dbReference type="EMBL" id="KJD33520.1"/>
    </source>
</evidence>
<dbReference type="STRING" id="1382798.PK35_06645"/>
<dbReference type="InterPro" id="IPR013766">
    <property type="entry name" value="Thioredoxin_domain"/>
</dbReference>
<comment type="subcellular location">
    <subcellularLocation>
        <location evidence="1">Cell envelope</location>
    </subcellularLocation>
</comment>
<protein>
    <recommendedName>
        <fullName evidence="6">Thioredoxin domain-containing protein</fullName>
    </recommendedName>
</protein>
<dbReference type="Proteomes" id="UP000032361">
    <property type="component" value="Unassembled WGS sequence"/>
</dbReference>
<feature type="signal peptide" evidence="5">
    <location>
        <begin position="1"/>
        <end position="23"/>
    </location>
</feature>
<dbReference type="RefSeq" id="WP_044625911.1">
    <property type="nucleotide sequence ID" value="NZ_JTDV01000003.1"/>
</dbReference>
<gene>
    <name evidence="7" type="ORF">PK35_06645</name>
</gene>
<keyword evidence="3" id="KW-1015">Disulfide bond</keyword>
<keyword evidence="4" id="KW-0676">Redox-active center</keyword>
<reference evidence="7 8" key="1">
    <citation type="journal article" date="2015" name="Antonie Van Leeuwenhoek">
        <title>Tamlana nanhaiensis sp. nov., isolated from surface seawater collected from the South China Sea.</title>
        <authorList>
            <person name="Liu X."/>
            <person name="Lai Q."/>
            <person name="Du Y."/>
            <person name="Li G."/>
            <person name="Sun F."/>
            <person name="Shao Z."/>
        </authorList>
    </citation>
    <scope>NUCLEOTIDE SEQUENCE [LARGE SCALE GENOMIC DNA]</scope>
    <source>
        <strain evidence="7 8">FHC16</strain>
    </source>
</reference>